<dbReference type="Proteomes" id="UP000030747">
    <property type="component" value="Unassembled WGS sequence"/>
</dbReference>
<reference evidence="1" key="1">
    <citation type="submission" date="2013-10" db="EMBL/GenBank/DDBJ databases">
        <title>Genomic analysis of the causative agents of coccidiosis in chickens.</title>
        <authorList>
            <person name="Reid A.J."/>
            <person name="Blake D."/>
            <person name="Billington K."/>
            <person name="Browne H."/>
            <person name="Dunn M."/>
            <person name="Hung S."/>
            <person name="Kawahara F."/>
            <person name="Miranda-Saavedra D."/>
            <person name="Mourier T."/>
            <person name="Nagra H."/>
            <person name="Otto T.D."/>
            <person name="Rawlings N."/>
            <person name="Sanchez A."/>
            <person name="Sanders M."/>
            <person name="Subramaniam C."/>
            <person name="Tay Y."/>
            <person name="Dear P."/>
            <person name="Doerig C."/>
            <person name="Gruber A."/>
            <person name="Parkinson J."/>
            <person name="Shirley M."/>
            <person name="Wan K.L."/>
            <person name="Berriman M."/>
            <person name="Tomley F."/>
            <person name="Pain A."/>
        </authorList>
    </citation>
    <scope>NUCLEOTIDE SEQUENCE [LARGE SCALE GENOMIC DNA]</scope>
    <source>
        <strain evidence="1">Houghton</strain>
    </source>
</reference>
<dbReference type="VEuPathDB" id="ToxoDB:ETH2_0709700"/>
<dbReference type="GeneID" id="25256756"/>
<organism evidence="1 2">
    <name type="scientific">Eimeria tenella</name>
    <name type="common">Coccidian parasite</name>
    <dbReference type="NCBI Taxonomy" id="5802"/>
    <lineage>
        <taxon>Eukaryota</taxon>
        <taxon>Sar</taxon>
        <taxon>Alveolata</taxon>
        <taxon>Apicomplexa</taxon>
        <taxon>Conoidasida</taxon>
        <taxon>Coccidia</taxon>
        <taxon>Eucoccidiorida</taxon>
        <taxon>Eimeriorina</taxon>
        <taxon>Eimeriidae</taxon>
        <taxon>Eimeria</taxon>
    </lineage>
</organism>
<dbReference type="OrthoDB" id="329302at2759"/>
<feature type="non-terminal residue" evidence="1">
    <location>
        <position position="165"/>
    </location>
</feature>
<dbReference type="EMBL" id="HG674505">
    <property type="protein sequence ID" value="CDJ39590.1"/>
    <property type="molecule type" value="Genomic_DNA"/>
</dbReference>
<keyword evidence="2" id="KW-1185">Reference proteome</keyword>
<evidence type="ECO:0000313" key="2">
    <source>
        <dbReference type="Proteomes" id="UP000030747"/>
    </source>
</evidence>
<reference evidence="1" key="2">
    <citation type="submission" date="2013-10" db="EMBL/GenBank/DDBJ databases">
        <authorList>
            <person name="Aslett M."/>
        </authorList>
    </citation>
    <scope>NUCLEOTIDE SEQUENCE [LARGE SCALE GENOMIC DNA]</scope>
    <source>
        <strain evidence="1">Houghton</strain>
    </source>
</reference>
<dbReference type="RefSeq" id="XP_013230345.1">
    <property type="nucleotide sequence ID" value="XM_013374891.1"/>
</dbReference>
<dbReference type="VEuPathDB" id="ToxoDB:ETH_00038575"/>
<protein>
    <submittedName>
        <fullName evidence="1">Uncharacterized protein</fullName>
    </submittedName>
</protein>
<gene>
    <name evidence="1" type="ORF">ETH_00038575</name>
</gene>
<dbReference type="AlphaFoldDB" id="U6KVQ4"/>
<sequence length="165" mass="18236">AEPYAEGVAFAIGEGGREFLRASLLHFTEGRALQGASVSQLLRLAQALGLWPLVQRIRAERVSGCLSGLHLAFANFKAAQSRRRRRSSSASMHVIRDSGGRILNIIYDPSKSLTIGLHGRVRLKLLITRRMEEDPAQATALLIEHGLERVRLRYATVAELLALAW</sequence>
<evidence type="ECO:0000313" key="1">
    <source>
        <dbReference type="EMBL" id="CDJ39590.1"/>
    </source>
</evidence>
<accession>U6KVQ4</accession>
<proteinExistence type="predicted"/>
<name>U6KVQ4_EIMTE</name>
<feature type="non-terminal residue" evidence="1">
    <location>
        <position position="1"/>
    </location>
</feature>